<keyword evidence="7 16" id="KW-1133">Transmembrane helix</keyword>
<feature type="transmembrane region" description="Helical" evidence="16">
    <location>
        <begin position="1238"/>
        <end position="1267"/>
    </location>
</feature>
<evidence type="ECO:0000259" key="18">
    <source>
        <dbReference type="PROSITE" id="PS50156"/>
    </source>
</evidence>
<keyword evidence="9" id="KW-0443">Lipid metabolism</keyword>
<keyword evidence="10 16" id="KW-0472">Membrane</keyword>
<reference evidence="19" key="1">
    <citation type="journal article" date="2022" name="bioRxiv">
        <title>Genomics of Preaxostyla Flagellates Illuminates Evolutionary Transitions and the Path Towards Mitochondrial Loss.</title>
        <authorList>
            <person name="Novak L.V.F."/>
            <person name="Treitli S.C."/>
            <person name="Pyrih J."/>
            <person name="Halakuc P."/>
            <person name="Pipaliya S.V."/>
            <person name="Vacek V."/>
            <person name="Brzon O."/>
            <person name="Soukal P."/>
            <person name="Eme L."/>
            <person name="Dacks J.B."/>
            <person name="Karnkowska A."/>
            <person name="Elias M."/>
            <person name="Hampl V."/>
        </authorList>
    </citation>
    <scope>NUCLEOTIDE SEQUENCE</scope>
    <source>
        <strain evidence="19">RCP-MX</strain>
    </source>
</reference>
<dbReference type="InterPro" id="IPR053956">
    <property type="entry name" value="NPC1_MLD"/>
</dbReference>
<feature type="transmembrane region" description="Helical" evidence="16">
    <location>
        <begin position="338"/>
        <end position="358"/>
    </location>
</feature>
<feature type="transmembrane region" description="Helical" evidence="16">
    <location>
        <begin position="606"/>
        <end position="631"/>
    </location>
</feature>
<evidence type="ECO:0000256" key="10">
    <source>
        <dbReference type="ARBA" id="ARBA00023136"/>
    </source>
</evidence>
<evidence type="ECO:0000256" key="4">
    <source>
        <dbReference type="ARBA" id="ARBA00022548"/>
    </source>
</evidence>
<dbReference type="PROSITE" id="PS50156">
    <property type="entry name" value="SSD"/>
    <property type="match status" value="1"/>
</dbReference>
<dbReference type="PANTHER" id="PTHR45727:SF2">
    <property type="entry name" value="NPC INTRACELLULAR CHOLESTEROL TRANSPORTER 1"/>
    <property type="match status" value="1"/>
</dbReference>
<evidence type="ECO:0000256" key="3">
    <source>
        <dbReference type="ARBA" id="ARBA00022448"/>
    </source>
</evidence>
<evidence type="ECO:0000256" key="8">
    <source>
        <dbReference type="ARBA" id="ARBA00023055"/>
    </source>
</evidence>
<dbReference type="InterPro" id="IPR032190">
    <property type="entry name" value="NPC1_N"/>
</dbReference>
<comment type="subcellular location">
    <subcellularLocation>
        <location evidence="1">Endomembrane system</location>
        <topology evidence="1">Multi-pass membrane protein</topology>
    </subcellularLocation>
</comment>
<keyword evidence="13" id="KW-0325">Glycoprotein</keyword>
<dbReference type="Pfam" id="PF16414">
    <property type="entry name" value="NPC1_N"/>
    <property type="match status" value="1"/>
</dbReference>
<dbReference type="PANTHER" id="PTHR45727">
    <property type="entry name" value="NPC INTRACELLULAR CHOLESTEROL TRANSPORTER 1"/>
    <property type="match status" value="1"/>
</dbReference>
<dbReference type="EMBL" id="JAPMOS010000007">
    <property type="protein sequence ID" value="KAJ4461389.1"/>
    <property type="molecule type" value="Genomic_DNA"/>
</dbReference>
<feature type="domain" description="SSD" evidence="18">
    <location>
        <begin position="570"/>
        <end position="735"/>
    </location>
</feature>
<protein>
    <submittedName>
        <fullName evidence="19">Niemann-Pick type protein 1B</fullName>
    </submittedName>
</protein>
<keyword evidence="6 17" id="KW-0732">Signal</keyword>
<gene>
    <name evidence="19" type="ORF">PAPYR_1949</name>
</gene>
<sequence length="1317" mass="144241">MSRFGVAVLALVLLQFAQIASANNHTKINQPGYCAFVGNPHSDKPHNWNIPAFKPDGEFDVCQEFQEKACCVKSQVDTLNTQIQQAFPMFGSCTSCMSNFMKLWCTFTCSPDQSTFVDVLETSIDTAGNESVQRVAVHVDSAWSWDLFNSCKDVKFAATGQSVMELVFGSHNPQEWFNFLSDNSPFPLDFDQVRSGMPDVKAHTMYYDVRGCNETCSCNDCAGSCPVPEPAIPPYQCLVSFGTFDLQCRTVGLAGGFVFMVVLISVIACLVYRHHRRTLLAAAAQPPESEEQVLAAAASDRRAVLLEAFDDSKGSASYTSRFQRFFYNLGLWDAKHPLLTLLLCLLVAGGCGAGVYFITIETTPEKLWVDPSCQTELQKGFFNQHFGGFYRIEQVIIRPKEGYTAISKELLLEVLAMEKNISTLVATVNGHQVHLMDICNQPTASGCIIETPTEWWQQDETLLQEASQDDIHDHVIQCANNQVDPTCLSSIGAFTDPKVALGGFEGKNYTDAKVAVTTYLLNNFDSLTEDAEAWELLWLDVVRQPHKTFDVSYMAERSVADELAAESSMDVITVIMSYALMFVYVSVALGRVYKVPVAQFFVRSKFLLGLAGIIMVIFSVVAAAGICSLIGVHATLIISEVIPFLVLAIGVDNIFILVNKYEQATKSLPVPERVAHAVAQCSSSICLAATTETLAFLLGALTRMPAVQAFALYAGMAVLFDFLFQLTAFPAIMSLDGARVHAQRLDCLPCIKCTCGPNTDLEDPDEYVYQPIEDDALPTRAVIPKDGAAPAPSLGSTIIAHTIDAPDVDREQEQDPLLADPTKRGRRMRKPVGFIRAAISRFYTPLLLHPCTKTLVLIIFVGLLLFSANNIPTLERGLDQSIALPQGSYIVDYFEKEQSLLRVGPPAYFVVKGLDLSTRENQNLVCGLGKGEGGCLPDSLVNTVSIAGMSPEQNFFIGSTSSWLDEYLQWLLSGDCCRYHNQTVPSFCPPEDMSDDCVRCVPHEDMDAWGRPPPAMFQKYLDYFLHESKCTDACGVCGMPFMSDVELAPDNKTIISSRFRSYHTILQKQSDYINGLANAIALADQLNKAHPSLQVFPYSVFYIFFEQYLGVVQVALQNIGLALAAVLLMTSVMLRNLRSSLIITMVIVMIVVDMLGLMAIWGVSLNAVSVVNMSMGIGISVEFCVHIAHSFTSSKRGSRDHRVAVALTDVGASVMNGITVTKFIGVMVLAFSRSLIFVIYYFRIFFIVVVLGATHGFILLPVLLSLFGSPAPSQGRATTVEKGPSLAGSSTSPAYGTTSLNSDEPSVPVTTSSPPSQ</sequence>
<accession>A0ABQ8UVJ2</accession>
<keyword evidence="11" id="KW-1015">Disulfide bond</keyword>
<dbReference type="SUPFAM" id="SSF82866">
    <property type="entry name" value="Multidrug efflux transporter AcrB transmembrane domain"/>
    <property type="match status" value="2"/>
</dbReference>
<dbReference type="InterPro" id="IPR004765">
    <property type="entry name" value="NPC1-like"/>
</dbReference>
<organism evidence="19 20">
    <name type="scientific">Paratrimastix pyriformis</name>
    <dbReference type="NCBI Taxonomy" id="342808"/>
    <lineage>
        <taxon>Eukaryota</taxon>
        <taxon>Metamonada</taxon>
        <taxon>Preaxostyla</taxon>
        <taxon>Paratrimastigidae</taxon>
        <taxon>Paratrimastix</taxon>
    </lineage>
</organism>
<dbReference type="NCBIfam" id="TIGR00917">
    <property type="entry name" value="2A060601"/>
    <property type="match status" value="1"/>
</dbReference>
<feature type="transmembrane region" description="Helical" evidence="16">
    <location>
        <begin position="1203"/>
        <end position="1232"/>
    </location>
</feature>
<feature type="compositionally biased region" description="Polar residues" evidence="15">
    <location>
        <begin position="1287"/>
        <end position="1304"/>
    </location>
</feature>
<dbReference type="InterPro" id="IPR053958">
    <property type="entry name" value="HMGCR/SNAP/NPC1-like_SSD"/>
</dbReference>
<evidence type="ECO:0000313" key="19">
    <source>
        <dbReference type="EMBL" id="KAJ4461389.1"/>
    </source>
</evidence>
<evidence type="ECO:0000256" key="6">
    <source>
        <dbReference type="ARBA" id="ARBA00022729"/>
    </source>
</evidence>
<dbReference type="Gene3D" id="1.20.1640.10">
    <property type="entry name" value="Multidrug efflux transporter AcrB transmembrane domain"/>
    <property type="match status" value="2"/>
</dbReference>
<feature type="region of interest" description="Disordered" evidence="15">
    <location>
        <begin position="1274"/>
        <end position="1317"/>
    </location>
</feature>
<dbReference type="InterPro" id="IPR000731">
    <property type="entry name" value="SSD"/>
</dbReference>
<feature type="transmembrane region" description="Helical" evidence="16">
    <location>
        <begin position="710"/>
        <end position="735"/>
    </location>
</feature>
<proteinExistence type="inferred from homology"/>
<feature type="signal peptide" evidence="17">
    <location>
        <begin position="1"/>
        <end position="22"/>
    </location>
</feature>
<evidence type="ECO:0000256" key="17">
    <source>
        <dbReference type="SAM" id="SignalP"/>
    </source>
</evidence>
<feature type="transmembrane region" description="Helical" evidence="16">
    <location>
        <begin position="1141"/>
        <end position="1164"/>
    </location>
</feature>
<feature type="transmembrane region" description="Helical" evidence="16">
    <location>
        <begin position="251"/>
        <end position="272"/>
    </location>
</feature>
<evidence type="ECO:0000256" key="9">
    <source>
        <dbReference type="ARBA" id="ARBA00023098"/>
    </source>
</evidence>
<feature type="transmembrane region" description="Helical" evidence="16">
    <location>
        <begin position="1170"/>
        <end position="1191"/>
    </location>
</feature>
<feature type="transmembrane region" description="Helical" evidence="16">
    <location>
        <begin position="637"/>
        <end position="658"/>
    </location>
</feature>
<evidence type="ECO:0000256" key="5">
    <source>
        <dbReference type="ARBA" id="ARBA00022692"/>
    </source>
</evidence>
<keyword evidence="4" id="KW-0153">Cholesterol metabolism</keyword>
<evidence type="ECO:0000313" key="20">
    <source>
        <dbReference type="Proteomes" id="UP001141327"/>
    </source>
</evidence>
<feature type="transmembrane region" description="Helical" evidence="16">
    <location>
        <begin position="846"/>
        <end position="866"/>
    </location>
</feature>
<name>A0ABQ8UVJ2_9EUKA</name>
<dbReference type="Pfam" id="PF12349">
    <property type="entry name" value="Sterol-sensing"/>
    <property type="match status" value="1"/>
</dbReference>
<feature type="transmembrane region" description="Helical" evidence="16">
    <location>
        <begin position="1108"/>
        <end position="1129"/>
    </location>
</feature>
<keyword evidence="5 16" id="KW-0812">Transmembrane</keyword>
<evidence type="ECO:0000256" key="11">
    <source>
        <dbReference type="ARBA" id="ARBA00023157"/>
    </source>
</evidence>
<evidence type="ECO:0000256" key="1">
    <source>
        <dbReference type="ARBA" id="ARBA00004127"/>
    </source>
</evidence>
<dbReference type="Proteomes" id="UP001141327">
    <property type="component" value="Unassembled WGS sequence"/>
</dbReference>
<evidence type="ECO:0000256" key="16">
    <source>
        <dbReference type="SAM" id="Phobius"/>
    </source>
</evidence>
<evidence type="ECO:0000256" key="2">
    <source>
        <dbReference type="ARBA" id="ARBA00005585"/>
    </source>
</evidence>
<evidence type="ECO:0000256" key="14">
    <source>
        <dbReference type="ARBA" id="ARBA00023221"/>
    </source>
</evidence>
<keyword evidence="3" id="KW-0813">Transport</keyword>
<feature type="chain" id="PRO_5045673285" evidence="17">
    <location>
        <begin position="23"/>
        <end position="1317"/>
    </location>
</feature>
<keyword evidence="8" id="KW-0445">Lipid transport</keyword>
<evidence type="ECO:0000256" key="15">
    <source>
        <dbReference type="SAM" id="MobiDB-lite"/>
    </source>
</evidence>
<feature type="transmembrane region" description="Helical" evidence="16">
    <location>
        <begin position="575"/>
        <end position="594"/>
    </location>
</feature>
<keyword evidence="14" id="KW-0753">Steroid metabolism</keyword>
<dbReference type="Pfam" id="PF22314">
    <property type="entry name" value="NPC1_MLD"/>
    <property type="match status" value="1"/>
</dbReference>
<evidence type="ECO:0000256" key="12">
    <source>
        <dbReference type="ARBA" id="ARBA00023166"/>
    </source>
</evidence>
<evidence type="ECO:0000256" key="13">
    <source>
        <dbReference type="ARBA" id="ARBA00023180"/>
    </source>
</evidence>
<comment type="caution">
    <text evidence="19">The sequence shown here is derived from an EMBL/GenBank/DDBJ whole genome shotgun (WGS) entry which is preliminary data.</text>
</comment>
<comment type="similarity">
    <text evidence="2">Belongs to the patched family.</text>
</comment>
<evidence type="ECO:0000256" key="7">
    <source>
        <dbReference type="ARBA" id="ARBA00022989"/>
    </source>
</evidence>
<feature type="compositionally biased region" description="Low complexity" evidence="15">
    <location>
        <begin position="1305"/>
        <end position="1317"/>
    </location>
</feature>
<keyword evidence="20" id="KW-1185">Reference proteome</keyword>
<keyword evidence="12" id="KW-1207">Sterol metabolism</keyword>